<evidence type="ECO:0000313" key="4">
    <source>
        <dbReference type="Proteomes" id="UP001597090"/>
    </source>
</evidence>
<dbReference type="Proteomes" id="UP001597090">
    <property type="component" value="Unassembled WGS sequence"/>
</dbReference>
<accession>A0ABW2YMK0</accession>
<dbReference type="Gene3D" id="3.40.50.2020">
    <property type="match status" value="1"/>
</dbReference>
<dbReference type="EMBL" id="JBHTIH010000004">
    <property type="protein sequence ID" value="MFD0739629.1"/>
    <property type="molecule type" value="Genomic_DNA"/>
</dbReference>
<comment type="caution">
    <text evidence="3">The sequence shown here is derived from an EMBL/GenBank/DDBJ whole genome shotgun (WGS) entry which is preliminary data.</text>
</comment>
<dbReference type="PANTHER" id="PTHR47505:SF1">
    <property type="entry name" value="DNA UTILIZATION PROTEIN YHGH"/>
    <property type="match status" value="1"/>
</dbReference>
<proteinExistence type="inferred from homology"/>
<sequence length="265" mass="28277">MAEPVNQTQPLAVDGARARLALWLRVDAARLLWPERCLVCEAPGADGLDLCAACAAALPWSRSACGQCALPLPASTRIEAFGQTCGACLQAKAAATRRGRAPPLAAVHAACVYAAPLDRLLPRFKFHHDLAAGRLLAQLMAEAFAPLPRPGALLPVPLHRARLRQRGYDQALELARPLARALDLPLLHGALWRPRATQPQSRLDAAQRRRNLQGAFALSDGAPLPAHVALVDDVMTTGATLRAAALALRRAGVQRVDAWVCARVA</sequence>
<dbReference type="InterPro" id="IPR029057">
    <property type="entry name" value="PRTase-like"/>
</dbReference>
<keyword evidence="4" id="KW-1185">Reference proteome</keyword>
<dbReference type="CDD" id="cd06223">
    <property type="entry name" value="PRTases_typeI"/>
    <property type="match status" value="1"/>
</dbReference>
<protein>
    <submittedName>
        <fullName evidence="3">Double zinc ribbon domain-containing protein</fullName>
    </submittedName>
</protein>
<evidence type="ECO:0000256" key="1">
    <source>
        <dbReference type="ARBA" id="ARBA00008007"/>
    </source>
</evidence>
<comment type="similarity">
    <text evidence="1">Belongs to the ComF/GntX family.</text>
</comment>
<reference evidence="4" key="1">
    <citation type="journal article" date="2019" name="Int. J. Syst. Evol. Microbiol.">
        <title>The Global Catalogue of Microorganisms (GCM) 10K type strain sequencing project: providing services to taxonomists for standard genome sequencing and annotation.</title>
        <authorList>
            <consortium name="The Broad Institute Genomics Platform"/>
            <consortium name="The Broad Institute Genome Sequencing Center for Infectious Disease"/>
            <person name="Wu L."/>
            <person name="Ma J."/>
        </authorList>
    </citation>
    <scope>NUCLEOTIDE SEQUENCE [LARGE SCALE GENOMIC DNA]</scope>
    <source>
        <strain evidence="4">CCUG 55491</strain>
    </source>
</reference>
<dbReference type="InterPro" id="IPR051910">
    <property type="entry name" value="ComF/GntX_DNA_util-trans"/>
</dbReference>
<name>A0ABW2YMK0_9GAMM</name>
<dbReference type="PANTHER" id="PTHR47505">
    <property type="entry name" value="DNA UTILIZATION PROTEIN YHGH"/>
    <property type="match status" value="1"/>
</dbReference>
<dbReference type="InterPro" id="IPR044005">
    <property type="entry name" value="DZR_2"/>
</dbReference>
<dbReference type="SUPFAM" id="SSF53271">
    <property type="entry name" value="PRTase-like"/>
    <property type="match status" value="1"/>
</dbReference>
<feature type="domain" description="Double zinc ribbon" evidence="2">
    <location>
        <begin position="29"/>
        <end position="89"/>
    </location>
</feature>
<dbReference type="RefSeq" id="WP_386812660.1">
    <property type="nucleotide sequence ID" value="NZ_JBHTIH010000004.1"/>
</dbReference>
<gene>
    <name evidence="3" type="ORF">ACFQZQ_10095</name>
</gene>
<evidence type="ECO:0000259" key="2">
    <source>
        <dbReference type="Pfam" id="PF18912"/>
    </source>
</evidence>
<evidence type="ECO:0000313" key="3">
    <source>
        <dbReference type="EMBL" id="MFD0739629.1"/>
    </source>
</evidence>
<dbReference type="InterPro" id="IPR000836">
    <property type="entry name" value="PRTase_dom"/>
</dbReference>
<organism evidence="3 4">
    <name type="scientific">Lysobacter koreensis</name>
    <dbReference type="NCBI Taxonomy" id="266122"/>
    <lineage>
        <taxon>Bacteria</taxon>
        <taxon>Pseudomonadati</taxon>
        <taxon>Pseudomonadota</taxon>
        <taxon>Gammaproteobacteria</taxon>
        <taxon>Lysobacterales</taxon>
        <taxon>Lysobacteraceae</taxon>
        <taxon>Lysobacter</taxon>
    </lineage>
</organism>
<dbReference type="Pfam" id="PF18912">
    <property type="entry name" value="DZR_2"/>
    <property type="match status" value="1"/>
</dbReference>